<name>A0A8H2ZFJ7_9SACH</name>
<sequence>MKKTILCMQTPNVDSPLLKQPDFISEYDCVIQEITSKDKLLTCLKSLKEKNANIVAIYGGFGAFPMIGGLTPELINHPLFPSDTLRCIALCSRGYNGYDLGALKEHNIALYNYQDAQPDSLITQFQIDLVGNDVADCALWHVLEGFRKFSYQQTILRENGHTVKARSTMANSPEADKFAFGHELSNKMLAISPKGKKCLLLGLGSIGKQIAIKLQMGLGMEVHYAARHEADVKDQGGFHWKFHNIQTLLSENDDSELNQFNAVVVALPATPQTYHLINSEFLQKCNKELVLVNVGRGDIVDMEAVTEAIINGQIRHIGTDVFHDEPKVDDILRNDILQSTVTPHVGSATSELFSQSCEFALTNIVRTTSNRYKDEPNHSDLKLCRVI</sequence>
<dbReference type="InterPro" id="IPR006140">
    <property type="entry name" value="D-isomer_DH_NAD-bd"/>
</dbReference>
<dbReference type="Proteomes" id="UP000644660">
    <property type="component" value="Unassembled WGS sequence"/>
</dbReference>
<keyword evidence="2" id="KW-0520">NAD</keyword>
<dbReference type="Pfam" id="PF02826">
    <property type="entry name" value="2-Hacid_dh_C"/>
    <property type="match status" value="1"/>
</dbReference>
<evidence type="ECO:0000256" key="2">
    <source>
        <dbReference type="ARBA" id="ARBA00023027"/>
    </source>
</evidence>
<dbReference type="GO" id="GO:0030267">
    <property type="term" value="F:glyoxylate reductase (NADPH) activity"/>
    <property type="evidence" value="ECO:0007669"/>
    <property type="project" value="TreeGrafter"/>
</dbReference>
<reference evidence="4 5" key="1">
    <citation type="submission" date="2020-05" db="EMBL/GenBank/DDBJ databases">
        <authorList>
            <person name="Casaregola S."/>
            <person name="Devillers H."/>
            <person name="Grondin C."/>
        </authorList>
    </citation>
    <scope>NUCLEOTIDE SEQUENCE [LARGE SCALE GENOMIC DNA]</scope>
    <source>
        <strain evidence="4 5">CLIB 1767</strain>
    </source>
</reference>
<gene>
    <name evidence="4" type="ORF">KABA2_01S13310</name>
</gene>
<dbReference type="PANTHER" id="PTHR10996">
    <property type="entry name" value="2-HYDROXYACID DEHYDROGENASE-RELATED"/>
    <property type="match status" value="1"/>
</dbReference>
<dbReference type="OrthoDB" id="298012at2759"/>
<dbReference type="PANTHER" id="PTHR10996:SF178">
    <property type="entry name" value="2-HYDROXYACID DEHYDROGENASE YGL185C-RELATED"/>
    <property type="match status" value="1"/>
</dbReference>
<comment type="caution">
    <text evidence="4">The sequence shown here is derived from an EMBL/GenBank/DDBJ whole genome shotgun (WGS) entry which is preliminary data.</text>
</comment>
<evidence type="ECO:0000256" key="1">
    <source>
        <dbReference type="ARBA" id="ARBA00023002"/>
    </source>
</evidence>
<dbReference type="EMBL" id="CAEFZW010000001">
    <property type="protein sequence ID" value="CAB4252424.1"/>
    <property type="molecule type" value="Genomic_DNA"/>
</dbReference>
<evidence type="ECO:0000313" key="5">
    <source>
        <dbReference type="Proteomes" id="UP000644660"/>
    </source>
</evidence>
<dbReference type="SUPFAM" id="SSF51735">
    <property type="entry name" value="NAD(P)-binding Rossmann-fold domains"/>
    <property type="match status" value="1"/>
</dbReference>
<proteinExistence type="predicted"/>
<feature type="domain" description="D-isomer specific 2-hydroxyacid dehydrogenase NAD-binding" evidence="3">
    <location>
        <begin position="184"/>
        <end position="346"/>
    </location>
</feature>
<keyword evidence="5" id="KW-1185">Reference proteome</keyword>
<dbReference type="RefSeq" id="XP_041404462.1">
    <property type="nucleotide sequence ID" value="XM_041548528.1"/>
</dbReference>
<keyword evidence="1" id="KW-0560">Oxidoreductase</keyword>
<evidence type="ECO:0000259" key="3">
    <source>
        <dbReference type="Pfam" id="PF02826"/>
    </source>
</evidence>
<dbReference type="AlphaFoldDB" id="A0A8H2ZFJ7"/>
<dbReference type="InterPro" id="IPR050223">
    <property type="entry name" value="D-isomer_2-hydroxyacid_DH"/>
</dbReference>
<dbReference type="GO" id="GO:0016618">
    <property type="term" value="F:hydroxypyruvate reductase [NAD(P)H] activity"/>
    <property type="evidence" value="ECO:0007669"/>
    <property type="project" value="TreeGrafter"/>
</dbReference>
<protein>
    <recommendedName>
        <fullName evidence="3">D-isomer specific 2-hydroxyacid dehydrogenase NAD-binding domain-containing protein</fullName>
    </recommendedName>
</protein>
<dbReference type="GO" id="GO:0051287">
    <property type="term" value="F:NAD binding"/>
    <property type="evidence" value="ECO:0007669"/>
    <property type="project" value="InterPro"/>
</dbReference>
<organism evidence="4 5">
    <name type="scientific">Maudiozyma barnettii</name>
    <dbReference type="NCBI Taxonomy" id="61262"/>
    <lineage>
        <taxon>Eukaryota</taxon>
        <taxon>Fungi</taxon>
        <taxon>Dikarya</taxon>
        <taxon>Ascomycota</taxon>
        <taxon>Saccharomycotina</taxon>
        <taxon>Saccharomycetes</taxon>
        <taxon>Saccharomycetales</taxon>
        <taxon>Saccharomycetaceae</taxon>
        <taxon>Maudiozyma</taxon>
    </lineage>
</organism>
<dbReference type="GeneID" id="64855550"/>
<dbReference type="GO" id="GO:0005829">
    <property type="term" value="C:cytosol"/>
    <property type="evidence" value="ECO:0007669"/>
    <property type="project" value="TreeGrafter"/>
</dbReference>
<dbReference type="InterPro" id="IPR036291">
    <property type="entry name" value="NAD(P)-bd_dom_sf"/>
</dbReference>
<dbReference type="Gene3D" id="3.40.50.720">
    <property type="entry name" value="NAD(P)-binding Rossmann-like Domain"/>
    <property type="match status" value="2"/>
</dbReference>
<accession>A0A8H2ZFJ7</accession>
<evidence type="ECO:0000313" key="4">
    <source>
        <dbReference type="EMBL" id="CAB4252424.1"/>
    </source>
</evidence>
<dbReference type="SUPFAM" id="SSF52283">
    <property type="entry name" value="Formate/glycerate dehydrogenase catalytic domain-like"/>
    <property type="match status" value="1"/>
</dbReference>